<feature type="compositionally biased region" description="Basic and acidic residues" evidence="1">
    <location>
        <begin position="997"/>
        <end position="1026"/>
    </location>
</feature>
<feature type="region of interest" description="Disordered" evidence="1">
    <location>
        <begin position="833"/>
        <end position="924"/>
    </location>
</feature>
<evidence type="ECO:0000313" key="2">
    <source>
        <dbReference type="EMBL" id="EGU77253.1"/>
    </source>
</evidence>
<dbReference type="STRING" id="660025.F9G0N1"/>
<feature type="compositionally biased region" description="Acidic residues" evidence="1">
    <location>
        <begin position="879"/>
        <end position="892"/>
    </location>
</feature>
<name>F9G0N1_FUSOF</name>
<feature type="compositionally biased region" description="Basic and acidic residues" evidence="1">
    <location>
        <begin position="1040"/>
        <end position="1050"/>
    </location>
</feature>
<feature type="compositionally biased region" description="Polar residues" evidence="1">
    <location>
        <begin position="1138"/>
        <end position="1151"/>
    </location>
</feature>
<accession>F9G0N1</accession>
<organism evidence="2">
    <name type="scientific">Fusarium oxysporum (strain Fo5176)</name>
    <name type="common">Fusarium vascular wilt</name>
    <dbReference type="NCBI Taxonomy" id="660025"/>
    <lineage>
        <taxon>Eukaryota</taxon>
        <taxon>Fungi</taxon>
        <taxon>Dikarya</taxon>
        <taxon>Ascomycota</taxon>
        <taxon>Pezizomycotina</taxon>
        <taxon>Sordariomycetes</taxon>
        <taxon>Hypocreomycetidae</taxon>
        <taxon>Hypocreales</taxon>
        <taxon>Nectriaceae</taxon>
        <taxon>Fusarium</taxon>
        <taxon>Fusarium oxysporum species complex</taxon>
    </lineage>
</organism>
<comment type="caution">
    <text evidence="2">The sequence shown here is derived from an EMBL/GenBank/DDBJ whole genome shotgun (WGS) entry which is preliminary data.</text>
</comment>
<feature type="compositionally biased region" description="Polar residues" evidence="1">
    <location>
        <begin position="280"/>
        <end position="304"/>
    </location>
</feature>
<feature type="region of interest" description="Disordered" evidence="1">
    <location>
        <begin position="949"/>
        <end position="968"/>
    </location>
</feature>
<feature type="compositionally biased region" description="Polar residues" evidence="1">
    <location>
        <begin position="672"/>
        <end position="688"/>
    </location>
</feature>
<feature type="compositionally biased region" description="Basic and acidic residues" evidence="1">
    <location>
        <begin position="1205"/>
        <end position="1226"/>
    </location>
</feature>
<proteinExistence type="predicted"/>
<feature type="compositionally biased region" description="Basic and acidic residues" evidence="1">
    <location>
        <begin position="581"/>
        <end position="602"/>
    </location>
</feature>
<feature type="compositionally biased region" description="Basic and acidic residues" evidence="1">
    <location>
        <begin position="840"/>
        <end position="854"/>
    </location>
</feature>
<sequence>MPPYAAELETWWLGTGYEALKQLVNDESDDLNSRQCGFAQQMQTRLLAFDNDQTIQASLQTTWPAIRAARGVDYDANSRKNSKYIASNIFRKPKDGGIDFERAMDGLGYLDAIEIRRLRLLEATHAAMETILPTESQLQMLQELDRTSTANFRLLHAGFRACILIKELTRDSEYRKEIPQIMGMLNALVPSDVFLEDEDDVDPTPHSPSLRDSIRFSVFEHLMSESPFSPQLQEIVKMKLSSWCEVPGYPQARDAMVRYCEEFKKLEANATQGASAIFTTATPNDNQDSAPTTPLSPWVLSTSHPLLKGMPGREMSPAKTDGALFSQDLSAPPVLSYPDSLSKTESERTDQSGVPSQALDQHVGTSTTRKSSDRKRWPSLKANTSEPKSIIGPFPGSFSFEAKSYEARNTSSSPIQSPKSPQRQITVGGSTLRPFHRGGRSIGLSCQLTKPRLSPMEYCRMYLMEKYLSDCEDRPCELPPPDKHWFWTNYYKQFLVIPQIPKVIRRDLEPMAFGVNVESAAADGYAAESDGESVSTVRPETYANGPMRLSLHLGGEPILLPTFMDTLRFNMSDAQVKKISELDKEAGDGRGGADPEEKDMVVPRRVLAGGEVEDWRPMSEYEPDENDEIASAITPLEASKDNDPTEDSDETTKGTGTAARFACVDDAVTFQNQQTPSLPDPGTPSSRQSVRKKDLIGDSDQADRQVHNDSGSFRLSRQLSRICKEEMSVFDFATPRPRGKTVGCTPQPLATTDTRSPLARFPIAVEPTHRLTPGTLTKRVVGDSGGKLLFEDTRQARLIPSPSDKYHQGLSADLWEADTESIISELQPSPLHINRRKHRANTDESDRRWPRLFDRGYAGPPTTLEMLRISAPTERDDSFDPEVFGDDDDTPTEGDRKPRGLGHQEQGLLQATPAPRGLQRSASTIVTPTQPMKRLEHKASFNLEAMAQSGFTPEHRRESISRGTFPRSGMMLNLQSTQERLRCPPQESNGIQMSKSITEKTSKVRRLPDLPDSGRHERAFAPKEWMRAIAATPRKSRTVSRNDGRIENHGEASSGSDWPKTLFQPSATMDEGDVERSTSATTRDFSQPHKLQKPPSRARLTPSSTYRSSNQQLDHSTRASSLIPPGSEADVPDPRTPSPTASQTTAVPRTPSSSISSIFRKRIRSDYNPPATPRTPAEPTLAWSPFANCEPEPPCASPWVSGNGEGKREKERRAAYFRDKVEREFQSRQSPKRSSRKDSLESAANGDSAVQSNVATDNRTSKESLIQWKQFLEDAPEPLFSSPRPPVPPLPSESQLNLALDRPPRQTQTPSRATARVEVNPAATYRDKKPQGLTVETLKIPGPCTKPLEEGFGPILPARQPAPIRQEKRQFQFLLTFRYNLIIESNLKRP</sequence>
<feature type="compositionally biased region" description="Polar residues" evidence="1">
    <location>
        <begin position="1248"/>
        <end position="1258"/>
    </location>
</feature>
<protein>
    <submittedName>
        <fullName evidence="2">Uncharacterized protein</fullName>
    </submittedName>
</protein>
<feature type="region of interest" description="Disordered" evidence="1">
    <location>
        <begin position="581"/>
        <end position="654"/>
    </location>
</feature>
<feature type="region of interest" description="Disordered" evidence="1">
    <location>
        <begin position="996"/>
        <end position="1185"/>
    </location>
</feature>
<evidence type="ECO:0000256" key="1">
    <source>
        <dbReference type="SAM" id="MobiDB-lite"/>
    </source>
</evidence>
<feature type="region of interest" description="Disordered" evidence="1">
    <location>
        <begin position="1276"/>
        <end position="1296"/>
    </location>
</feature>
<feature type="region of interest" description="Disordered" evidence="1">
    <location>
        <begin position="1197"/>
        <end position="1261"/>
    </location>
</feature>
<reference evidence="2" key="1">
    <citation type="journal article" date="2012" name="Mol. Plant Microbe Interact.">
        <title>A highly conserved effector in Fusarium oxysporum is required for full virulence on Arabidopsis.</title>
        <authorList>
            <person name="Thatcher L.F."/>
            <person name="Gardiner D.M."/>
            <person name="Kazan K."/>
            <person name="Manners J."/>
        </authorList>
    </citation>
    <scope>NUCLEOTIDE SEQUENCE [LARGE SCALE GENOMIC DNA]</scope>
    <source>
        <strain evidence="2">Fo5176</strain>
    </source>
</reference>
<feature type="compositionally biased region" description="Low complexity" evidence="1">
    <location>
        <begin position="411"/>
        <end position="424"/>
    </location>
</feature>
<dbReference type="PaxDb" id="5507-FOXG_12746P0"/>
<dbReference type="OrthoDB" id="4889313at2759"/>
<dbReference type="EMBL" id="AFQF01003011">
    <property type="protein sequence ID" value="EGU77253.1"/>
    <property type="molecule type" value="Genomic_DNA"/>
</dbReference>
<feature type="region of interest" description="Disordered" evidence="1">
    <location>
        <begin position="280"/>
        <end position="432"/>
    </location>
</feature>
<gene>
    <name evidence="2" type="ORF">FOXB_12213</name>
</gene>
<feature type="region of interest" description="Disordered" evidence="1">
    <location>
        <begin position="672"/>
        <end position="691"/>
    </location>
</feature>
<feature type="compositionally biased region" description="Polar residues" evidence="1">
    <location>
        <begin position="351"/>
        <end position="369"/>
    </location>
</feature>
<feature type="compositionally biased region" description="Polar residues" evidence="1">
    <location>
        <begin position="1101"/>
        <end position="1120"/>
    </location>
</feature>